<reference evidence="2" key="1">
    <citation type="submission" date="2024-03" db="EMBL/GenBank/DDBJ databases">
        <title>WGS assembly of Saponaria officinalis var. Norfolk2.</title>
        <authorList>
            <person name="Jenkins J."/>
            <person name="Shu S."/>
            <person name="Grimwood J."/>
            <person name="Barry K."/>
            <person name="Goodstein D."/>
            <person name="Schmutz J."/>
            <person name="Leebens-Mack J."/>
            <person name="Osbourn A."/>
        </authorList>
    </citation>
    <scope>NUCLEOTIDE SEQUENCE [LARGE SCALE GENOMIC DNA]</scope>
    <source>
        <strain evidence="2">JIC</strain>
    </source>
</reference>
<gene>
    <name evidence="2" type="ORF">RND81_12G133000</name>
</gene>
<dbReference type="AlphaFoldDB" id="A0AAW1HA26"/>
<proteinExistence type="predicted"/>
<organism evidence="2 3">
    <name type="scientific">Saponaria officinalis</name>
    <name type="common">Common soapwort</name>
    <name type="synonym">Lychnis saponaria</name>
    <dbReference type="NCBI Taxonomy" id="3572"/>
    <lineage>
        <taxon>Eukaryota</taxon>
        <taxon>Viridiplantae</taxon>
        <taxon>Streptophyta</taxon>
        <taxon>Embryophyta</taxon>
        <taxon>Tracheophyta</taxon>
        <taxon>Spermatophyta</taxon>
        <taxon>Magnoliopsida</taxon>
        <taxon>eudicotyledons</taxon>
        <taxon>Gunneridae</taxon>
        <taxon>Pentapetalae</taxon>
        <taxon>Caryophyllales</taxon>
        <taxon>Caryophyllaceae</taxon>
        <taxon>Caryophylleae</taxon>
        <taxon>Saponaria</taxon>
    </lineage>
</organism>
<dbReference type="InterPro" id="IPR023302">
    <property type="entry name" value="Pept_S9A_N"/>
</dbReference>
<accession>A0AAW1HA26</accession>
<dbReference type="EMBL" id="JBDFQZ010000012">
    <property type="protein sequence ID" value="KAK9672896.1"/>
    <property type="molecule type" value="Genomic_DNA"/>
</dbReference>
<dbReference type="PANTHER" id="PTHR42881:SF2">
    <property type="entry name" value="PROLYL ENDOPEPTIDASE"/>
    <property type="match status" value="1"/>
</dbReference>
<keyword evidence="3" id="KW-1185">Reference proteome</keyword>
<evidence type="ECO:0000259" key="1">
    <source>
        <dbReference type="Pfam" id="PF02897"/>
    </source>
</evidence>
<dbReference type="Pfam" id="PF02897">
    <property type="entry name" value="Peptidase_S9_N"/>
    <property type="match status" value="1"/>
</dbReference>
<evidence type="ECO:0000313" key="2">
    <source>
        <dbReference type="EMBL" id="KAK9672896.1"/>
    </source>
</evidence>
<dbReference type="SUPFAM" id="SSF50993">
    <property type="entry name" value="Peptidase/esterase 'gauge' domain"/>
    <property type="match status" value="1"/>
</dbReference>
<dbReference type="GO" id="GO:0070012">
    <property type="term" value="F:oligopeptidase activity"/>
    <property type="evidence" value="ECO:0007669"/>
    <property type="project" value="TreeGrafter"/>
</dbReference>
<protein>
    <recommendedName>
        <fullName evidence="1">Peptidase S9A N-terminal domain-containing protein</fullName>
    </recommendedName>
</protein>
<dbReference type="InterPro" id="IPR051167">
    <property type="entry name" value="Prolyl_oligopep/macrocyclase"/>
</dbReference>
<name>A0AAW1HA26_SAPOF</name>
<sequence>MASSAFSKPLHYPHVRRDHTVVDDYFGVKVADLYRAESKKDLLESAHAVNGNQLLLRYLSVVKHVPEVRDLEIGSLLHRLPIDIGSVDGIIARRGDSVVFFKFTSILTPGIVYQCDLKNDRSYKVEDLQRKCYHRF</sequence>
<dbReference type="PANTHER" id="PTHR42881">
    <property type="entry name" value="PROLYL ENDOPEPTIDASE"/>
    <property type="match status" value="1"/>
</dbReference>
<dbReference type="Proteomes" id="UP001443914">
    <property type="component" value="Unassembled WGS sequence"/>
</dbReference>
<dbReference type="Gene3D" id="2.130.10.120">
    <property type="entry name" value="Prolyl oligopeptidase, N-terminal domain"/>
    <property type="match status" value="1"/>
</dbReference>
<dbReference type="GO" id="GO:0004252">
    <property type="term" value="F:serine-type endopeptidase activity"/>
    <property type="evidence" value="ECO:0007669"/>
    <property type="project" value="InterPro"/>
</dbReference>
<evidence type="ECO:0000313" key="3">
    <source>
        <dbReference type="Proteomes" id="UP001443914"/>
    </source>
</evidence>
<dbReference type="GO" id="GO:0005829">
    <property type="term" value="C:cytosol"/>
    <property type="evidence" value="ECO:0007669"/>
    <property type="project" value="TreeGrafter"/>
</dbReference>
<feature type="domain" description="Peptidase S9A N-terminal" evidence="1">
    <location>
        <begin position="37"/>
        <end position="123"/>
    </location>
</feature>
<comment type="caution">
    <text evidence="2">The sequence shown here is derived from an EMBL/GenBank/DDBJ whole genome shotgun (WGS) entry which is preliminary data.</text>
</comment>